<dbReference type="GO" id="GO:0005506">
    <property type="term" value="F:iron ion binding"/>
    <property type="evidence" value="ECO:0007669"/>
    <property type="project" value="InterPro"/>
</dbReference>
<reference evidence="9 10" key="1">
    <citation type="submission" date="2016-02" db="EMBL/GenBank/DDBJ databases">
        <title>Genome sequence of Clostridium thermobutyricum DSM 4928.</title>
        <authorList>
            <person name="Poehlein A."/>
            <person name="Daniel R."/>
        </authorList>
    </citation>
    <scope>NUCLEOTIDE SEQUENCE [LARGE SCALE GENOMIC DNA]</scope>
    <source>
        <strain evidence="9 10">DSM 4928</strain>
    </source>
</reference>
<organism evidence="9 10">
    <name type="scientific">Clostridium thermobutyricum DSM 4928</name>
    <dbReference type="NCBI Taxonomy" id="1121339"/>
    <lineage>
        <taxon>Bacteria</taxon>
        <taxon>Bacillati</taxon>
        <taxon>Bacillota</taxon>
        <taxon>Clostridia</taxon>
        <taxon>Eubacteriales</taxon>
        <taxon>Clostridiaceae</taxon>
        <taxon>Clostridium</taxon>
    </lineage>
</organism>
<dbReference type="InterPro" id="IPR036010">
    <property type="entry name" value="2Fe-2S_ferredoxin-like_sf"/>
</dbReference>
<dbReference type="InterPro" id="IPR003149">
    <property type="entry name" value="Fe_hydrogenase_ssu"/>
</dbReference>
<dbReference type="Gene3D" id="3.30.70.20">
    <property type="match status" value="1"/>
</dbReference>
<keyword evidence="5" id="KW-0411">Iron-sulfur</keyword>
<gene>
    <name evidence="9" type="ORF">CLTHE_27140</name>
</gene>
<evidence type="ECO:0000256" key="5">
    <source>
        <dbReference type="ARBA" id="ARBA00023014"/>
    </source>
</evidence>
<dbReference type="NCBIfam" id="TIGR02512">
    <property type="entry name" value="FeFe_hydrog_A"/>
    <property type="match status" value="1"/>
</dbReference>
<dbReference type="Gene3D" id="3.10.20.740">
    <property type="match status" value="1"/>
</dbReference>
<dbReference type="Pfam" id="PF13510">
    <property type="entry name" value="Fer2_4"/>
    <property type="match status" value="1"/>
</dbReference>
<protein>
    <submittedName>
        <fullName evidence="9">Iron hydrogenase 1</fullName>
        <ecNumber evidence="9">1.12.7.2</ecNumber>
    </submittedName>
</protein>
<dbReference type="PROSITE" id="PS51379">
    <property type="entry name" value="4FE4S_FER_2"/>
    <property type="match status" value="2"/>
</dbReference>
<dbReference type="InterPro" id="IPR017896">
    <property type="entry name" value="4Fe4S_Fe-S-bd"/>
</dbReference>
<dbReference type="OrthoDB" id="9805142at2"/>
<keyword evidence="9" id="KW-0560">Oxidoreductase</keyword>
<dbReference type="InterPro" id="IPR001041">
    <property type="entry name" value="2Fe-2S_ferredoxin-type"/>
</dbReference>
<evidence type="ECO:0000259" key="7">
    <source>
        <dbReference type="PROSITE" id="PS51379"/>
    </source>
</evidence>
<dbReference type="Gene3D" id="3.40.950.10">
    <property type="entry name" value="Fe-only Hydrogenase (Larger Subunit), Chain L, domain 3"/>
    <property type="match status" value="1"/>
</dbReference>
<sequence>MKTIKINGKEYIANENESILSVAKRNNIEIQTLCYIEECMNMSHCGVCLVEIEGREDLVKSCSTIAEDGMSVRTNNERVQKAVKERVSELLDKHNFKCGECKRKGNCEFFDIVVKTNAKKSEFIDYSDVEIDDRSKAIVYDRTKCIHCDRCVTNCNNKSGTYAVRFENWDKSFDDTNCILCGQCVTTCPVDALYEKSHIERVKNALKDQNKHVIIAMAPSVRTALGEVFDMGFGVDVTKKVYTALRKIGFKKIFDVNFGADMTIVEESTELIERIKKGGPFPMYTSCCPGWIRLVENYYPELLDNISSAKSPQQMFGAATKTYYPSISGINPKDVFTVSIMPCTAKKFEVDRDEMVNRGLRNIDASLTTRELGRLIKEYKIDFNSLEESEVDLAMGEYTGAGTIFGATGGVMEAALRTTKDLVEGICLENVDYEEVRGLDNIKEATVSIGGVDYNIAVINGAVNFVEFQKSGLMDKKQYHFIEVMACSGGCVNGGGQPFVSSKVREKVNFRKLRASVLYNQDENLTYRKSHKNKSLMKMYENYIGEPGGEIAHELFHVHYNRKND</sequence>
<dbReference type="SMART" id="SM00902">
    <property type="entry name" value="Fe_hyd_SSU"/>
    <property type="match status" value="1"/>
</dbReference>
<dbReference type="SUPFAM" id="SSF53920">
    <property type="entry name" value="Fe-only hydrogenase"/>
    <property type="match status" value="1"/>
</dbReference>
<dbReference type="Pfam" id="PF02256">
    <property type="entry name" value="Fe_hyd_SSU"/>
    <property type="match status" value="1"/>
</dbReference>
<dbReference type="CDD" id="cd00207">
    <property type="entry name" value="fer2"/>
    <property type="match status" value="1"/>
</dbReference>
<dbReference type="InterPro" id="IPR013352">
    <property type="entry name" value="Fe_hydrogenase_subset"/>
</dbReference>
<dbReference type="PROSITE" id="PS51085">
    <property type="entry name" value="2FE2S_FER_2"/>
    <property type="match status" value="1"/>
</dbReference>
<evidence type="ECO:0000259" key="6">
    <source>
        <dbReference type="PROSITE" id="PS51085"/>
    </source>
</evidence>
<comment type="caution">
    <text evidence="9">The sequence shown here is derived from an EMBL/GenBank/DDBJ whole genome shotgun (WGS) entry which is preliminary data.</text>
</comment>
<evidence type="ECO:0000259" key="8">
    <source>
        <dbReference type="PROSITE" id="PS51839"/>
    </source>
</evidence>
<dbReference type="Pfam" id="PF02906">
    <property type="entry name" value="Fe_hyd_lg_C"/>
    <property type="match status" value="1"/>
</dbReference>
<evidence type="ECO:0000256" key="2">
    <source>
        <dbReference type="ARBA" id="ARBA00022723"/>
    </source>
</evidence>
<dbReference type="RefSeq" id="WP_080023915.1">
    <property type="nucleotide sequence ID" value="NZ_LTAY01000080.1"/>
</dbReference>
<dbReference type="InterPro" id="IPR055150">
    <property type="entry name" value="Fe_hydrogense_Fe-S_bd"/>
</dbReference>
<dbReference type="Gene3D" id="3.40.50.1780">
    <property type="match status" value="1"/>
</dbReference>
<accession>A0A1V4SRZ0</accession>
<dbReference type="NCBIfam" id="NF040762">
    <property type="entry name" value="Hydr_FeFe_Clost"/>
    <property type="match status" value="1"/>
</dbReference>
<feature type="domain" description="4Fe-4S ferredoxin-type" evidence="7">
    <location>
        <begin position="136"/>
        <end position="165"/>
    </location>
</feature>
<dbReference type="PANTHER" id="PTHR11615">
    <property type="entry name" value="NITRATE, FORMATE, IRON DEHYDROGENASE"/>
    <property type="match status" value="1"/>
</dbReference>
<keyword evidence="3" id="KW-0677">Repeat</keyword>
<dbReference type="InterPro" id="IPR017900">
    <property type="entry name" value="4Fe4S_Fe_S_CS"/>
</dbReference>
<dbReference type="InterPro" id="IPR019574">
    <property type="entry name" value="NADH_UbQ_OxRdtase_Gsu_4Fe4S-bd"/>
</dbReference>
<dbReference type="Pfam" id="PF13237">
    <property type="entry name" value="Fer4_10"/>
    <property type="match status" value="1"/>
</dbReference>
<dbReference type="EC" id="1.12.7.2" evidence="9"/>
<dbReference type="SUPFAM" id="SSF54292">
    <property type="entry name" value="2Fe-2S ferredoxin-like"/>
    <property type="match status" value="1"/>
</dbReference>
<dbReference type="PROSITE" id="PS51839">
    <property type="entry name" value="4FE4S_HC3"/>
    <property type="match status" value="1"/>
</dbReference>
<dbReference type="InterPro" id="IPR050340">
    <property type="entry name" value="Cytosolic_Fe-S_CAF"/>
</dbReference>
<dbReference type="InterPro" id="IPR004108">
    <property type="entry name" value="Fe_hydrogenase_lsu_C"/>
</dbReference>
<dbReference type="Gene3D" id="4.10.260.20">
    <property type="entry name" value="Iron hydrogenase, small subunit"/>
    <property type="match status" value="1"/>
</dbReference>
<evidence type="ECO:0000313" key="9">
    <source>
        <dbReference type="EMBL" id="OPX46624.1"/>
    </source>
</evidence>
<keyword evidence="1" id="KW-0004">4Fe-4S</keyword>
<dbReference type="SMART" id="SM00929">
    <property type="entry name" value="NADH-G_4Fe-4S_3"/>
    <property type="match status" value="1"/>
</dbReference>
<name>A0A1V4SRZ0_9CLOT</name>
<dbReference type="PROSITE" id="PS00198">
    <property type="entry name" value="4FE4S_FER_1"/>
    <property type="match status" value="1"/>
</dbReference>
<evidence type="ECO:0000256" key="4">
    <source>
        <dbReference type="ARBA" id="ARBA00023004"/>
    </source>
</evidence>
<proteinExistence type="predicted"/>
<dbReference type="Proteomes" id="UP000191448">
    <property type="component" value="Unassembled WGS sequence"/>
</dbReference>
<dbReference type="GO" id="GO:0051539">
    <property type="term" value="F:4 iron, 4 sulfur cluster binding"/>
    <property type="evidence" value="ECO:0007669"/>
    <property type="project" value="UniProtKB-KW"/>
</dbReference>
<dbReference type="InterPro" id="IPR036991">
    <property type="entry name" value="Fe_hydrogenase_ssu_sf"/>
</dbReference>
<evidence type="ECO:0000256" key="1">
    <source>
        <dbReference type="ARBA" id="ARBA00022485"/>
    </source>
</evidence>
<dbReference type="SUPFAM" id="SSF54862">
    <property type="entry name" value="4Fe-4S ferredoxins"/>
    <property type="match status" value="1"/>
</dbReference>
<evidence type="ECO:0000256" key="3">
    <source>
        <dbReference type="ARBA" id="ARBA00022737"/>
    </source>
</evidence>
<feature type="domain" description="4Fe-4S His(Cys)3-ligated-type" evidence="8">
    <location>
        <begin position="78"/>
        <end position="117"/>
    </location>
</feature>
<dbReference type="InterPro" id="IPR009016">
    <property type="entry name" value="Fe_hydrogenase"/>
</dbReference>
<feature type="domain" description="4Fe-4S ferredoxin-type" evidence="7">
    <location>
        <begin position="169"/>
        <end position="198"/>
    </location>
</feature>
<feature type="domain" description="2Fe-2S ferredoxin-type" evidence="6">
    <location>
        <begin position="1"/>
        <end position="78"/>
    </location>
</feature>
<keyword evidence="4" id="KW-0408">Iron</keyword>
<dbReference type="FunFam" id="3.30.70.20:FF:000035">
    <property type="entry name" value="Iron hydrogenase 1"/>
    <property type="match status" value="1"/>
</dbReference>
<keyword evidence="2" id="KW-0479">Metal-binding</keyword>
<evidence type="ECO:0000313" key="10">
    <source>
        <dbReference type="Proteomes" id="UP000191448"/>
    </source>
</evidence>
<dbReference type="EMBL" id="LTAY01000080">
    <property type="protein sequence ID" value="OPX46624.1"/>
    <property type="molecule type" value="Genomic_DNA"/>
</dbReference>
<dbReference type="GO" id="GO:0008901">
    <property type="term" value="F:ferredoxin hydrogenase activity"/>
    <property type="evidence" value="ECO:0007669"/>
    <property type="project" value="UniProtKB-EC"/>
</dbReference>
<dbReference type="Pfam" id="PF22609">
    <property type="entry name" value="Fe_hydrogense_Fe-S_bd"/>
    <property type="match status" value="1"/>
</dbReference>
<dbReference type="AlphaFoldDB" id="A0A1V4SRZ0"/>